<dbReference type="GeneID" id="109468634"/>
<name>A0A6P4Y0U2_BRABE</name>
<keyword evidence="5" id="KW-0554">One-carbon metabolism</keyword>
<evidence type="ECO:0000256" key="9">
    <source>
        <dbReference type="ARBA" id="ARBA00048873"/>
    </source>
</evidence>
<dbReference type="PROSITE" id="PS51330">
    <property type="entry name" value="DHFR_2"/>
    <property type="match status" value="1"/>
</dbReference>
<evidence type="ECO:0000256" key="10">
    <source>
        <dbReference type="RuleBase" id="RU004474"/>
    </source>
</evidence>
<dbReference type="PANTHER" id="PTHR48069:SF3">
    <property type="entry name" value="DIHYDROFOLATE REDUCTASE"/>
    <property type="match status" value="1"/>
</dbReference>
<dbReference type="EC" id="1.5.1.3" evidence="3"/>
<dbReference type="GO" id="GO:0005739">
    <property type="term" value="C:mitochondrion"/>
    <property type="evidence" value="ECO:0007669"/>
    <property type="project" value="TreeGrafter"/>
</dbReference>
<dbReference type="FunFam" id="3.40.430.10:FF:000002">
    <property type="entry name" value="Dihydrofolate reductase"/>
    <property type="match status" value="1"/>
</dbReference>
<dbReference type="Proteomes" id="UP000515135">
    <property type="component" value="Unplaced"/>
</dbReference>
<dbReference type="GO" id="GO:0046452">
    <property type="term" value="P:dihydrofolate metabolic process"/>
    <property type="evidence" value="ECO:0007669"/>
    <property type="project" value="TreeGrafter"/>
</dbReference>
<dbReference type="CDD" id="cd00209">
    <property type="entry name" value="DHFR"/>
    <property type="match status" value="1"/>
</dbReference>
<dbReference type="UniPathway" id="UPA00077">
    <property type="reaction ID" value="UER00158"/>
</dbReference>
<dbReference type="PRINTS" id="PR00070">
    <property type="entry name" value="DHFR"/>
</dbReference>
<organism evidence="12 13">
    <name type="scientific">Branchiostoma belcheri</name>
    <name type="common">Amphioxus</name>
    <dbReference type="NCBI Taxonomy" id="7741"/>
    <lineage>
        <taxon>Eukaryota</taxon>
        <taxon>Metazoa</taxon>
        <taxon>Chordata</taxon>
        <taxon>Cephalochordata</taxon>
        <taxon>Leptocardii</taxon>
        <taxon>Amphioxiformes</taxon>
        <taxon>Branchiostomatidae</taxon>
        <taxon>Branchiostoma</taxon>
    </lineage>
</organism>
<evidence type="ECO:0000256" key="8">
    <source>
        <dbReference type="ARBA" id="ARBA00023002"/>
    </source>
</evidence>
<evidence type="ECO:0000256" key="5">
    <source>
        <dbReference type="ARBA" id="ARBA00022563"/>
    </source>
</evidence>
<dbReference type="OrthoDB" id="4664297at2759"/>
<comment type="catalytic activity">
    <reaction evidence="9">
        <text>(6S)-5,6,7,8-tetrahydrofolate + NADP(+) = 7,8-dihydrofolate + NADPH + H(+)</text>
        <dbReference type="Rhea" id="RHEA:15009"/>
        <dbReference type="ChEBI" id="CHEBI:15378"/>
        <dbReference type="ChEBI" id="CHEBI:57451"/>
        <dbReference type="ChEBI" id="CHEBI:57453"/>
        <dbReference type="ChEBI" id="CHEBI:57783"/>
        <dbReference type="ChEBI" id="CHEBI:58349"/>
        <dbReference type="EC" id="1.5.1.3"/>
    </reaction>
</comment>
<dbReference type="InterPro" id="IPR017925">
    <property type="entry name" value="DHFR_CS"/>
</dbReference>
<dbReference type="GO" id="GO:0006730">
    <property type="term" value="P:one-carbon metabolic process"/>
    <property type="evidence" value="ECO:0007669"/>
    <property type="project" value="UniProtKB-KW"/>
</dbReference>
<dbReference type="GO" id="GO:0046655">
    <property type="term" value="P:folic acid metabolic process"/>
    <property type="evidence" value="ECO:0007669"/>
    <property type="project" value="TreeGrafter"/>
</dbReference>
<evidence type="ECO:0000313" key="13">
    <source>
        <dbReference type="RefSeq" id="XP_019622510.1"/>
    </source>
</evidence>
<evidence type="ECO:0000259" key="11">
    <source>
        <dbReference type="PROSITE" id="PS51330"/>
    </source>
</evidence>
<dbReference type="GO" id="GO:0046654">
    <property type="term" value="P:tetrahydrofolate biosynthetic process"/>
    <property type="evidence" value="ECO:0007669"/>
    <property type="project" value="UniProtKB-UniPathway"/>
</dbReference>
<dbReference type="PANTHER" id="PTHR48069">
    <property type="entry name" value="DIHYDROFOLATE REDUCTASE"/>
    <property type="match status" value="1"/>
</dbReference>
<comment type="similarity">
    <text evidence="2 10">Belongs to the dihydrofolate reductase family.</text>
</comment>
<evidence type="ECO:0000256" key="1">
    <source>
        <dbReference type="ARBA" id="ARBA00004903"/>
    </source>
</evidence>
<dbReference type="GO" id="GO:0004146">
    <property type="term" value="F:dihydrofolate reductase activity"/>
    <property type="evidence" value="ECO:0007669"/>
    <property type="project" value="UniProtKB-EC"/>
</dbReference>
<keyword evidence="12" id="KW-1185">Reference proteome</keyword>
<evidence type="ECO:0000256" key="7">
    <source>
        <dbReference type="ARBA" id="ARBA00022857"/>
    </source>
</evidence>
<evidence type="ECO:0000256" key="4">
    <source>
        <dbReference type="ARBA" id="ARBA00018886"/>
    </source>
</evidence>
<dbReference type="Pfam" id="PF00186">
    <property type="entry name" value="DHFR_1"/>
    <property type="match status" value="1"/>
</dbReference>
<reference evidence="13" key="1">
    <citation type="submission" date="2025-08" db="UniProtKB">
        <authorList>
            <consortium name="RefSeq"/>
        </authorList>
    </citation>
    <scope>IDENTIFICATION</scope>
    <source>
        <tissue evidence="13">Gonad</tissue>
    </source>
</reference>
<dbReference type="InterPro" id="IPR024072">
    <property type="entry name" value="DHFR-like_dom_sf"/>
</dbReference>
<dbReference type="SUPFAM" id="SSF53597">
    <property type="entry name" value="Dihydrofolate reductase-like"/>
    <property type="match status" value="1"/>
</dbReference>
<keyword evidence="6" id="KW-0487">Methotrexate resistance</keyword>
<keyword evidence="7" id="KW-0521">NADP</keyword>
<dbReference type="KEGG" id="bbel:109468634"/>
<dbReference type="InterPro" id="IPR012259">
    <property type="entry name" value="DHFR"/>
</dbReference>
<comment type="pathway">
    <text evidence="1">Cofactor biosynthesis; tetrahydrofolate biosynthesis; 5,6,7,8-tetrahydrofolate from 7,8-dihydrofolate: step 1/1.</text>
</comment>
<evidence type="ECO:0000256" key="6">
    <source>
        <dbReference type="ARBA" id="ARBA00022609"/>
    </source>
</evidence>
<feature type="domain" description="DHFR" evidence="11">
    <location>
        <begin position="5"/>
        <end position="183"/>
    </location>
</feature>
<dbReference type="GO" id="GO:0031427">
    <property type="term" value="P:response to methotrexate"/>
    <property type="evidence" value="ECO:0007669"/>
    <property type="project" value="UniProtKB-KW"/>
</dbReference>
<proteinExistence type="inferred from homology"/>
<evidence type="ECO:0000256" key="2">
    <source>
        <dbReference type="ARBA" id="ARBA00009539"/>
    </source>
</evidence>
<keyword evidence="8" id="KW-0560">Oxidoreductase</keyword>
<dbReference type="Gene3D" id="3.40.430.10">
    <property type="entry name" value="Dihydrofolate Reductase, subunit A"/>
    <property type="match status" value="1"/>
</dbReference>
<dbReference type="PROSITE" id="PS00075">
    <property type="entry name" value="DHFR_1"/>
    <property type="match status" value="1"/>
</dbReference>
<sequence>MKTKKLSLVVAACNNMGIGVDGKIPWTLRGDLKFFSRLTSGTEEEGKQNAVVMGRKTWFSIPDRFRPLPKRLNVVLSRNLTTPPEGAHHLAGSLEEAVKMLTESPVADSVDKVFIIGGNSVYKDALSHPSCHRVYLTRVYKDFTCDTYFPSMDNSFKLVSDPGIPSEMQEENGIEYKYEVYEKVE</sequence>
<dbReference type="AlphaFoldDB" id="A0A6P4Y0U2"/>
<dbReference type="GO" id="GO:0050661">
    <property type="term" value="F:NADP binding"/>
    <property type="evidence" value="ECO:0007669"/>
    <property type="project" value="InterPro"/>
</dbReference>
<evidence type="ECO:0000313" key="12">
    <source>
        <dbReference type="Proteomes" id="UP000515135"/>
    </source>
</evidence>
<gene>
    <name evidence="13" type="primary">LOC109468634</name>
</gene>
<dbReference type="InterPro" id="IPR001796">
    <property type="entry name" value="DHFR_dom"/>
</dbReference>
<accession>A0A6P4Y0U2</accession>
<protein>
    <recommendedName>
        <fullName evidence="4">Dihydrofolate reductase</fullName>
        <ecNumber evidence="3">1.5.1.3</ecNumber>
    </recommendedName>
</protein>
<dbReference type="RefSeq" id="XP_019622510.1">
    <property type="nucleotide sequence ID" value="XM_019766951.1"/>
</dbReference>
<evidence type="ECO:0000256" key="3">
    <source>
        <dbReference type="ARBA" id="ARBA00012856"/>
    </source>
</evidence>